<organism evidence="5 6">
    <name type="scientific">Umbelopsis ramanniana AG</name>
    <dbReference type="NCBI Taxonomy" id="1314678"/>
    <lineage>
        <taxon>Eukaryota</taxon>
        <taxon>Fungi</taxon>
        <taxon>Fungi incertae sedis</taxon>
        <taxon>Mucoromycota</taxon>
        <taxon>Mucoromycotina</taxon>
        <taxon>Umbelopsidomycetes</taxon>
        <taxon>Umbelopsidales</taxon>
        <taxon>Umbelopsidaceae</taxon>
        <taxon>Umbelopsis</taxon>
    </lineage>
</organism>
<proteinExistence type="inferred from homology"/>
<accession>A0AAD5EGQ3</accession>
<evidence type="ECO:0000313" key="6">
    <source>
        <dbReference type="Proteomes" id="UP001206595"/>
    </source>
</evidence>
<dbReference type="RefSeq" id="XP_051448213.1">
    <property type="nucleotide sequence ID" value="XM_051586262.1"/>
</dbReference>
<gene>
    <name evidence="5" type="ORF">K450DRAFT_224743</name>
</gene>
<dbReference type="PANTHER" id="PTHR12970:SF1">
    <property type="entry name" value="PROTEASOME ASSEMBLY CHAPERONE 2"/>
    <property type="match status" value="1"/>
</dbReference>
<dbReference type="InterPro" id="IPR016562">
    <property type="entry name" value="Proteasome_assmbl_chp_2_euk"/>
</dbReference>
<name>A0AAD5EGQ3_UMBRA</name>
<evidence type="ECO:0000256" key="4">
    <source>
        <dbReference type="PIRNR" id="PIRNR010044"/>
    </source>
</evidence>
<reference evidence="5" key="1">
    <citation type="submission" date="2021-06" db="EMBL/GenBank/DDBJ databases">
        <authorList>
            <consortium name="DOE Joint Genome Institute"/>
            <person name="Mondo S.J."/>
            <person name="Amses K.R."/>
            <person name="Simmons D.R."/>
            <person name="Longcore J.E."/>
            <person name="Seto K."/>
            <person name="Alves G.H."/>
            <person name="Bonds A.E."/>
            <person name="Quandt C.A."/>
            <person name="Davis W.J."/>
            <person name="Chang Y."/>
            <person name="Letcher P.M."/>
            <person name="Powell M.J."/>
            <person name="Kuo A."/>
            <person name="Labutti K."/>
            <person name="Pangilinan J."/>
            <person name="Andreopoulos W."/>
            <person name="Tritt A."/>
            <person name="Riley R."/>
            <person name="Hundley H."/>
            <person name="Johnson J."/>
            <person name="Lipzen A."/>
            <person name="Barry K."/>
            <person name="Berbee M.L."/>
            <person name="Buchler N.E."/>
            <person name="Grigoriev I.V."/>
            <person name="Spatafora J.W."/>
            <person name="Stajich J.E."/>
            <person name="James T.Y."/>
        </authorList>
    </citation>
    <scope>NUCLEOTIDE SEQUENCE</scope>
    <source>
        <strain evidence="5">AG</strain>
    </source>
</reference>
<dbReference type="GO" id="GO:0043248">
    <property type="term" value="P:proteasome assembly"/>
    <property type="evidence" value="ECO:0007669"/>
    <property type="project" value="TreeGrafter"/>
</dbReference>
<dbReference type="InterPro" id="IPR038389">
    <property type="entry name" value="PSMG2_sf"/>
</dbReference>
<evidence type="ECO:0000256" key="3">
    <source>
        <dbReference type="ARBA" id="ARBA00025745"/>
    </source>
</evidence>
<dbReference type="GO" id="GO:0005634">
    <property type="term" value="C:nucleus"/>
    <property type="evidence" value="ECO:0007669"/>
    <property type="project" value="TreeGrafter"/>
</dbReference>
<comment type="function">
    <text evidence="4">Involved in 20S proteasome assembly.</text>
</comment>
<evidence type="ECO:0000256" key="2">
    <source>
        <dbReference type="ARBA" id="ARBA00023186"/>
    </source>
</evidence>
<dbReference type="GO" id="GO:0005829">
    <property type="term" value="C:cytosol"/>
    <property type="evidence" value="ECO:0007669"/>
    <property type="project" value="TreeGrafter"/>
</dbReference>
<dbReference type="PANTHER" id="PTHR12970">
    <property type="entry name" value="PROTEASOME ASSEMBLY CHAPERONE 2"/>
    <property type="match status" value="1"/>
</dbReference>
<dbReference type="Proteomes" id="UP001206595">
    <property type="component" value="Unassembled WGS sequence"/>
</dbReference>
<sequence length="262" mass="29086">MNTFVPVPGFNPSQLKGTTLIIPTVSIANVPQLTVDLYVSSLKLERVGFLEDHSVMPVAGVFEVNPDMGITVALEVYQTKDRQFTFVQQRTPIFKGKRQVFLSNLEAFIVASGFAKTLIMTSTDASRRVDVQMTGVPFRLFAPEDSFVSERAAELNLPMLELLPEEDGDHRDQNKGDSDIPTMHGSGVAKKLFARLRSKHPVAILIMFALEGDNLQDTIQYANCLDSLMRIVSVSPDSNFSWTPPASWQGLFGAPYDPELYQ</sequence>
<comment type="caution">
    <text evidence="5">The sequence shown here is derived from an EMBL/GenBank/DDBJ whole genome shotgun (WGS) entry which is preliminary data.</text>
</comment>
<protein>
    <recommendedName>
        <fullName evidence="1 4">Proteasome assembly chaperone 2</fullName>
    </recommendedName>
</protein>
<dbReference type="Pfam" id="PF09754">
    <property type="entry name" value="PAC2"/>
    <property type="match status" value="1"/>
</dbReference>
<dbReference type="AlphaFoldDB" id="A0AAD5EGQ3"/>
<dbReference type="PIRSF" id="PIRSF010044">
    <property type="entry name" value="UCP010044"/>
    <property type="match status" value="1"/>
</dbReference>
<dbReference type="EMBL" id="MU620897">
    <property type="protein sequence ID" value="KAI8583209.1"/>
    <property type="molecule type" value="Genomic_DNA"/>
</dbReference>
<dbReference type="Gene3D" id="3.40.50.10900">
    <property type="entry name" value="PAC-like subunit"/>
    <property type="match status" value="2"/>
</dbReference>
<reference evidence="5" key="2">
    <citation type="journal article" date="2022" name="Proc. Natl. Acad. Sci. U.S.A.">
        <title>Diploid-dominant life cycles characterize the early evolution of Fungi.</title>
        <authorList>
            <person name="Amses K.R."/>
            <person name="Simmons D.R."/>
            <person name="Longcore J.E."/>
            <person name="Mondo S.J."/>
            <person name="Seto K."/>
            <person name="Jeronimo G.H."/>
            <person name="Bonds A.E."/>
            <person name="Quandt C.A."/>
            <person name="Davis W.J."/>
            <person name="Chang Y."/>
            <person name="Federici B.A."/>
            <person name="Kuo A."/>
            <person name="LaButti K."/>
            <person name="Pangilinan J."/>
            <person name="Andreopoulos W."/>
            <person name="Tritt A."/>
            <person name="Riley R."/>
            <person name="Hundley H."/>
            <person name="Johnson J."/>
            <person name="Lipzen A."/>
            <person name="Barry K."/>
            <person name="Lang B.F."/>
            <person name="Cuomo C.A."/>
            <person name="Buchler N.E."/>
            <person name="Grigoriev I.V."/>
            <person name="Spatafora J.W."/>
            <person name="Stajich J.E."/>
            <person name="James T.Y."/>
        </authorList>
    </citation>
    <scope>NUCLEOTIDE SEQUENCE</scope>
    <source>
        <strain evidence="5">AG</strain>
    </source>
</reference>
<dbReference type="GeneID" id="75911610"/>
<comment type="subunit">
    <text evidence="4">Component of the 20S proteasome chaperone.</text>
</comment>
<keyword evidence="2 4" id="KW-0143">Chaperone</keyword>
<evidence type="ECO:0000256" key="1">
    <source>
        <dbReference type="ARBA" id="ARBA00019186"/>
    </source>
</evidence>
<evidence type="ECO:0000313" key="5">
    <source>
        <dbReference type="EMBL" id="KAI8583209.1"/>
    </source>
</evidence>
<keyword evidence="6" id="KW-1185">Reference proteome</keyword>
<dbReference type="InterPro" id="IPR019151">
    <property type="entry name" value="Proteasome_assmbl_chaperone_2"/>
</dbReference>
<comment type="similarity">
    <text evidence="3 4">Belongs to the PSMG2 family.</text>
</comment>